<dbReference type="PROSITE" id="PS51683">
    <property type="entry name" value="SAM_OMT_II"/>
    <property type="match status" value="1"/>
</dbReference>
<evidence type="ECO:0000259" key="6">
    <source>
        <dbReference type="Pfam" id="PF08100"/>
    </source>
</evidence>
<name>A0A7W3MTP3_9ACTN</name>
<dbReference type="InterPro" id="IPR016461">
    <property type="entry name" value="COMT-like"/>
</dbReference>
<dbReference type="SUPFAM" id="SSF53335">
    <property type="entry name" value="S-adenosyl-L-methionine-dependent methyltransferases"/>
    <property type="match status" value="1"/>
</dbReference>
<evidence type="ECO:0000313" key="7">
    <source>
        <dbReference type="EMBL" id="MBA9001706.1"/>
    </source>
</evidence>
<evidence type="ECO:0000256" key="3">
    <source>
        <dbReference type="ARBA" id="ARBA00022691"/>
    </source>
</evidence>
<feature type="domain" description="O-methyltransferase C-terminal" evidence="5">
    <location>
        <begin position="116"/>
        <end position="319"/>
    </location>
</feature>
<dbReference type="GO" id="GO:0032259">
    <property type="term" value="P:methylation"/>
    <property type="evidence" value="ECO:0007669"/>
    <property type="project" value="UniProtKB-KW"/>
</dbReference>
<dbReference type="EMBL" id="JACJII010000001">
    <property type="protein sequence ID" value="MBA9001706.1"/>
    <property type="molecule type" value="Genomic_DNA"/>
</dbReference>
<comment type="caution">
    <text evidence="7">The sequence shown here is derived from an EMBL/GenBank/DDBJ whole genome shotgun (WGS) entry which is preliminary data.</text>
</comment>
<dbReference type="InterPro" id="IPR012967">
    <property type="entry name" value="COMT_dimerisation"/>
</dbReference>
<dbReference type="Gene3D" id="1.10.287.1350">
    <property type="match status" value="1"/>
</dbReference>
<proteinExistence type="predicted"/>
<accession>A0A7W3MTP3</accession>
<dbReference type="RefSeq" id="WP_182703930.1">
    <property type="nucleotide sequence ID" value="NZ_JACJII010000001.1"/>
</dbReference>
<keyword evidence="3" id="KW-0949">S-adenosyl-L-methionine</keyword>
<evidence type="ECO:0008006" key="9">
    <source>
        <dbReference type="Google" id="ProtNLM"/>
    </source>
</evidence>
<gene>
    <name evidence="7" type="ORF">HNR21_000588</name>
</gene>
<dbReference type="SUPFAM" id="SSF46785">
    <property type="entry name" value="Winged helix' DNA-binding domain"/>
    <property type="match status" value="1"/>
</dbReference>
<dbReference type="InterPro" id="IPR029063">
    <property type="entry name" value="SAM-dependent_MTases_sf"/>
</dbReference>
<evidence type="ECO:0000256" key="2">
    <source>
        <dbReference type="ARBA" id="ARBA00022679"/>
    </source>
</evidence>
<reference evidence="7 8" key="1">
    <citation type="submission" date="2020-08" db="EMBL/GenBank/DDBJ databases">
        <title>Sequencing the genomes of 1000 actinobacteria strains.</title>
        <authorList>
            <person name="Klenk H.-P."/>
        </authorList>
    </citation>
    <scope>NUCLEOTIDE SEQUENCE [LARGE SCALE GENOMIC DNA]</scope>
    <source>
        <strain evidence="7 8">DSM 45823</strain>
    </source>
</reference>
<evidence type="ECO:0000313" key="8">
    <source>
        <dbReference type="Proteomes" id="UP000539313"/>
    </source>
</evidence>
<evidence type="ECO:0000256" key="4">
    <source>
        <dbReference type="PIRSR" id="PIRSR005739-1"/>
    </source>
</evidence>
<organism evidence="7 8">
    <name type="scientific">Thermomonospora cellulosilytica</name>
    <dbReference type="NCBI Taxonomy" id="1411118"/>
    <lineage>
        <taxon>Bacteria</taxon>
        <taxon>Bacillati</taxon>
        <taxon>Actinomycetota</taxon>
        <taxon>Actinomycetes</taxon>
        <taxon>Streptosporangiales</taxon>
        <taxon>Thermomonosporaceae</taxon>
        <taxon>Thermomonospora</taxon>
    </lineage>
</organism>
<evidence type="ECO:0000259" key="5">
    <source>
        <dbReference type="Pfam" id="PF00891"/>
    </source>
</evidence>
<keyword evidence="2" id="KW-0808">Transferase</keyword>
<dbReference type="Gene3D" id="1.10.10.10">
    <property type="entry name" value="Winged helix-like DNA-binding domain superfamily/Winged helix DNA-binding domain"/>
    <property type="match status" value="1"/>
</dbReference>
<feature type="domain" description="O-methyltransferase dimerisation" evidence="6">
    <location>
        <begin position="14"/>
        <end position="75"/>
    </location>
</feature>
<dbReference type="PANTHER" id="PTHR43712:SF2">
    <property type="entry name" value="O-METHYLTRANSFERASE CICE"/>
    <property type="match status" value="1"/>
</dbReference>
<protein>
    <recommendedName>
        <fullName evidence="9">O-methyltransferase</fullName>
    </recommendedName>
</protein>
<dbReference type="Gene3D" id="3.40.50.150">
    <property type="entry name" value="Vaccinia Virus protein VP39"/>
    <property type="match status" value="1"/>
</dbReference>
<dbReference type="AlphaFoldDB" id="A0A7W3MTP3"/>
<dbReference type="InterPro" id="IPR036390">
    <property type="entry name" value="WH_DNA-bd_sf"/>
</dbReference>
<feature type="active site" description="Proton acceptor" evidence="4">
    <location>
        <position position="249"/>
    </location>
</feature>
<dbReference type="GO" id="GO:0046983">
    <property type="term" value="F:protein dimerization activity"/>
    <property type="evidence" value="ECO:0007669"/>
    <property type="project" value="InterPro"/>
</dbReference>
<dbReference type="GO" id="GO:0008171">
    <property type="term" value="F:O-methyltransferase activity"/>
    <property type="evidence" value="ECO:0007669"/>
    <property type="project" value="InterPro"/>
</dbReference>
<dbReference type="Pfam" id="PF00891">
    <property type="entry name" value="Methyltransf_2"/>
    <property type="match status" value="1"/>
</dbReference>
<keyword evidence="1" id="KW-0489">Methyltransferase</keyword>
<sequence length="340" mass="36662">MSDPLPAQPHARIWELIRGWWRFSALHAWVALGCSDHLAGGPLTVAELAARCGAHRPSLARLVRAMAALGVVAFDPERGTCALAATGEALRSDAPDSMAPGIVVLGEEMSWHSMGRLADTVRTGRSPVAERYGSLYEYYAAHPDLERAFAAYMTARSHEFARGLLAVHDFGDARTVVDVGGGVGTILAEVLAGYPRLRGVLLDLPSVTRAAATYLEAQGVADRCEVVAGSFLEEVPAKADVYLLASILHNWPDGTAIEILRTVRDAMGAGSRVLLLDVLLPDVPERPHLGYDMDVRMLAMFGDGHERTRDAYLGLLERADLRPVRTAELPTGPTLVEAVR</sequence>
<dbReference type="Pfam" id="PF08100">
    <property type="entry name" value="Dimerisation"/>
    <property type="match status" value="1"/>
</dbReference>
<evidence type="ECO:0000256" key="1">
    <source>
        <dbReference type="ARBA" id="ARBA00022603"/>
    </source>
</evidence>
<keyword evidence="8" id="KW-1185">Reference proteome</keyword>
<dbReference type="PANTHER" id="PTHR43712">
    <property type="entry name" value="PUTATIVE (AFU_ORTHOLOGUE AFUA_4G14580)-RELATED"/>
    <property type="match status" value="1"/>
</dbReference>
<dbReference type="Proteomes" id="UP000539313">
    <property type="component" value="Unassembled WGS sequence"/>
</dbReference>
<dbReference type="PIRSF" id="PIRSF005739">
    <property type="entry name" value="O-mtase"/>
    <property type="match status" value="1"/>
</dbReference>
<dbReference type="InterPro" id="IPR001077">
    <property type="entry name" value="COMT_C"/>
</dbReference>
<dbReference type="InterPro" id="IPR036388">
    <property type="entry name" value="WH-like_DNA-bd_sf"/>
</dbReference>